<feature type="transmembrane region" description="Helical" evidence="1">
    <location>
        <begin position="7"/>
        <end position="27"/>
    </location>
</feature>
<feature type="transmembrane region" description="Helical" evidence="1">
    <location>
        <begin position="33"/>
        <end position="50"/>
    </location>
</feature>
<feature type="transmembrane region" description="Helical" evidence="1">
    <location>
        <begin position="144"/>
        <end position="166"/>
    </location>
</feature>
<reference evidence="2 3" key="1">
    <citation type="submission" date="2017-06" db="EMBL/GenBank/DDBJ databases">
        <authorList>
            <person name="Kim H.J."/>
            <person name="Triplett B.A."/>
        </authorList>
    </citation>
    <scope>NUCLEOTIDE SEQUENCE [LARGE SCALE GENOMIC DNA]</scope>
    <source>
        <strain evidence="2 3">CGMCC 4.2132</strain>
    </source>
</reference>
<protein>
    <submittedName>
        <fullName evidence="2">Uncharacterized membrane protein HdeD, DUF308 family</fullName>
    </submittedName>
</protein>
<evidence type="ECO:0000256" key="1">
    <source>
        <dbReference type="SAM" id="Phobius"/>
    </source>
</evidence>
<dbReference type="AlphaFoldDB" id="A0A239BHC7"/>
<dbReference type="Proteomes" id="UP000198282">
    <property type="component" value="Unassembled WGS sequence"/>
</dbReference>
<dbReference type="OrthoDB" id="193343at2"/>
<dbReference type="InterPro" id="IPR005325">
    <property type="entry name" value="DUF308_memb"/>
</dbReference>
<accession>A0A239BHC7</accession>
<organism evidence="2 3">
    <name type="scientific">Streptosporangium subroseum</name>
    <dbReference type="NCBI Taxonomy" id="106412"/>
    <lineage>
        <taxon>Bacteria</taxon>
        <taxon>Bacillati</taxon>
        <taxon>Actinomycetota</taxon>
        <taxon>Actinomycetes</taxon>
        <taxon>Streptosporangiales</taxon>
        <taxon>Streptosporangiaceae</taxon>
        <taxon>Streptosporangium</taxon>
    </lineage>
</organism>
<proteinExistence type="predicted"/>
<gene>
    <name evidence="2" type="ORF">SAMN05216276_1003164</name>
</gene>
<evidence type="ECO:0000313" key="3">
    <source>
        <dbReference type="Proteomes" id="UP000198282"/>
    </source>
</evidence>
<dbReference type="Pfam" id="PF03729">
    <property type="entry name" value="DUF308"/>
    <property type="match status" value="2"/>
</dbReference>
<dbReference type="PANTHER" id="PTHR34989">
    <property type="entry name" value="PROTEIN HDED"/>
    <property type="match status" value="1"/>
</dbReference>
<keyword evidence="1" id="KW-1133">Transmembrane helix</keyword>
<dbReference type="InterPro" id="IPR052712">
    <property type="entry name" value="Acid_resist_chaperone_HdeD"/>
</dbReference>
<keyword evidence="1" id="KW-0472">Membrane</keyword>
<dbReference type="GO" id="GO:0005886">
    <property type="term" value="C:plasma membrane"/>
    <property type="evidence" value="ECO:0007669"/>
    <property type="project" value="TreeGrafter"/>
</dbReference>
<dbReference type="RefSeq" id="WP_089205873.1">
    <property type="nucleotide sequence ID" value="NZ_FZOD01000003.1"/>
</dbReference>
<keyword evidence="3" id="KW-1185">Reference proteome</keyword>
<name>A0A239BHC7_9ACTN</name>
<feature type="transmembrane region" description="Helical" evidence="1">
    <location>
        <begin position="87"/>
        <end position="107"/>
    </location>
</feature>
<dbReference type="EMBL" id="FZOD01000003">
    <property type="protein sequence ID" value="SNS06433.1"/>
    <property type="molecule type" value="Genomic_DNA"/>
</dbReference>
<feature type="transmembrane region" description="Helical" evidence="1">
    <location>
        <begin position="62"/>
        <end position="81"/>
    </location>
</feature>
<evidence type="ECO:0000313" key="2">
    <source>
        <dbReference type="EMBL" id="SNS06433.1"/>
    </source>
</evidence>
<feature type="transmembrane region" description="Helical" evidence="1">
    <location>
        <begin position="119"/>
        <end position="138"/>
    </location>
</feature>
<dbReference type="PANTHER" id="PTHR34989:SF1">
    <property type="entry name" value="PROTEIN HDED"/>
    <property type="match status" value="1"/>
</dbReference>
<sequence length="183" mass="19553">MEELAHTWWVYLIRGVCAILFGLVAIVWPGITLFVLVAVFGAYAIVNGIFELFSSGRGGSRGWTIFSGVGSILIGLLVLFWPGITALILLLLIATWAVVVGILEVVAAIMLRRAVEGEWMFIISGVLAVLFGILLFLWPATGALAIAWLIGAMALVYGISLLALAFRVRGIGSYGPSGRPHPA</sequence>
<keyword evidence="1" id="KW-0812">Transmembrane</keyword>